<evidence type="ECO:0000256" key="3">
    <source>
        <dbReference type="ARBA" id="ARBA00022679"/>
    </source>
</evidence>
<evidence type="ECO:0000313" key="12">
    <source>
        <dbReference type="Proteomes" id="UP000596252"/>
    </source>
</evidence>
<keyword evidence="9" id="KW-0472">Membrane</keyword>
<reference evidence="11 12" key="1">
    <citation type="journal article" date="2012" name="Antonie Van Leeuwenhoek">
        <title>Shewanella litorisediminis sp. nov., a gammaproteobacterium isolated from a tidal flat sediment.</title>
        <authorList>
            <person name="Lee M.H."/>
            <person name="Yoon J.H."/>
        </authorList>
    </citation>
    <scope>NUCLEOTIDE SEQUENCE [LARGE SCALE GENOMIC DNA]</scope>
    <source>
        <strain evidence="11 12">SMK1-12</strain>
    </source>
</reference>
<evidence type="ECO:0000256" key="1">
    <source>
        <dbReference type="ARBA" id="ARBA00004370"/>
    </source>
</evidence>
<evidence type="ECO:0000256" key="5">
    <source>
        <dbReference type="ARBA" id="ARBA00022777"/>
    </source>
</evidence>
<keyword evidence="2" id="KW-0597">Phosphoprotein</keyword>
<keyword evidence="9" id="KW-0812">Transmembrane</keyword>
<keyword evidence="7" id="KW-0902">Two-component regulatory system</keyword>
<dbReference type="NCBIfam" id="TIGR00229">
    <property type="entry name" value="sensory_box"/>
    <property type="match status" value="1"/>
</dbReference>
<dbReference type="Gene3D" id="3.30.450.20">
    <property type="entry name" value="PAS domain"/>
    <property type="match status" value="2"/>
</dbReference>
<evidence type="ECO:0000256" key="2">
    <source>
        <dbReference type="ARBA" id="ARBA00022553"/>
    </source>
</evidence>
<dbReference type="InterPro" id="IPR035965">
    <property type="entry name" value="PAS-like_dom_sf"/>
</dbReference>
<dbReference type="PROSITE" id="PS50112">
    <property type="entry name" value="PAS"/>
    <property type="match status" value="1"/>
</dbReference>
<keyword evidence="4" id="KW-0547">Nucleotide-binding</keyword>
<proteinExistence type="predicted"/>
<feature type="transmembrane region" description="Helical" evidence="9">
    <location>
        <begin position="20"/>
        <end position="44"/>
    </location>
</feature>
<keyword evidence="3" id="KW-0808">Transferase</keyword>
<dbReference type="PANTHER" id="PTHR44757">
    <property type="entry name" value="DIGUANYLATE CYCLASE DGCP"/>
    <property type="match status" value="1"/>
</dbReference>
<dbReference type="CDD" id="cd00130">
    <property type="entry name" value="PAS"/>
    <property type="match status" value="1"/>
</dbReference>
<dbReference type="InterPro" id="IPR013656">
    <property type="entry name" value="PAS_4"/>
</dbReference>
<name>A0ABX7FYY5_9GAMM</name>
<dbReference type="SUPFAM" id="SSF55785">
    <property type="entry name" value="PYP-like sensor domain (PAS domain)"/>
    <property type="match status" value="1"/>
</dbReference>
<dbReference type="SMART" id="SM00091">
    <property type="entry name" value="PAS"/>
    <property type="match status" value="1"/>
</dbReference>
<evidence type="ECO:0000256" key="8">
    <source>
        <dbReference type="SAM" id="Coils"/>
    </source>
</evidence>
<comment type="subcellular location">
    <subcellularLocation>
        <location evidence="1">Membrane</location>
    </subcellularLocation>
</comment>
<dbReference type="SUPFAM" id="SSF103190">
    <property type="entry name" value="Sensory domain-like"/>
    <property type="match status" value="1"/>
</dbReference>
<dbReference type="Proteomes" id="UP000596252">
    <property type="component" value="Chromosome"/>
</dbReference>
<keyword evidence="12" id="KW-1185">Reference proteome</keyword>
<keyword evidence="9" id="KW-1133">Transmembrane helix</keyword>
<evidence type="ECO:0000256" key="6">
    <source>
        <dbReference type="ARBA" id="ARBA00022840"/>
    </source>
</evidence>
<dbReference type="PANTHER" id="PTHR44757:SF2">
    <property type="entry name" value="BIOFILM ARCHITECTURE MAINTENANCE PROTEIN MBAA"/>
    <property type="match status" value="1"/>
</dbReference>
<feature type="coiled-coil region" evidence="8">
    <location>
        <begin position="455"/>
        <end position="485"/>
    </location>
</feature>
<keyword evidence="6" id="KW-0067">ATP-binding</keyword>
<evidence type="ECO:0000259" key="10">
    <source>
        <dbReference type="PROSITE" id="PS50112"/>
    </source>
</evidence>
<dbReference type="EMBL" id="CP069213">
    <property type="protein sequence ID" value="QRH00243.1"/>
    <property type="molecule type" value="Genomic_DNA"/>
</dbReference>
<gene>
    <name evidence="11" type="ORF">JQC75_10000</name>
</gene>
<keyword evidence="5" id="KW-0418">Kinase</keyword>
<keyword evidence="8" id="KW-0175">Coiled coil</keyword>
<organism evidence="11 12">
    <name type="scientific">Shewanella litorisediminis</name>
    <dbReference type="NCBI Taxonomy" id="1173586"/>
    <lineage>
        <taxon>Bacteria</taxon>
        <taxon>Pseudomonadati</taxon>
        <taxon>Pseudomonadota</taxon>
        <taxon>Gammaproteobacteria</taxon>
        <taxon>Alteromonadales</taxon>
        <taxon>Shewanellaceae</taxon>
        <taxon>Shewanella</taxon>
    </lineage>
</organism>
<dbReference type="InterPro" id="IPR000014">
    <property type="entry name" value="PAS"/>
</dbReference>
<evidence type="ECO:0000256" key="7">
    <source>
        <dbReference type="ARBA" id="ARBA00023012"/>
    </source>
</evidence>
<feature type="coiled-coil region" evidence="8">
    <location>
        <begin position="622"/>
        <end position="649"/>
    </location>
</feature>
<accession>A0ABX7FYY5</accession>
<evidence type="ECO:0000256" key="9">
    <source>
        <dbReference type="SAM" id="Phobius"/>
    </source>
</evidence>
<evidence type="ECO:0000256" key="4">
    <source>
        <dbReference type="ARBA" id="ARBA00022741"/>
    </source>
</evidence>
<dbReference type="RefSeq" id="WP_203323979.1">
    <property type="nucleotide sequence ID" value="NZ_CP069213.1"/>
</dbReference>
<feature type="domain" description="PAS" evidence="10">
    <location>
        <begin position="482"/>
        <end position="564"/>
    </location>
</feature>
<dbReference type="InterPro" id="IPR029151">
    <property type="entry name" value="Sensor-like_sf"/>
</dbReference>
<dbReference type="Pfam" id="PF08448">
    <property type="entry name" value="PAS_4"/>
    <property type="match status" value="1"/>
</dbReference>
<dbReference type="Pfam" id="PF22673">
    <property type="entry name" value="MCP-like_PDC_1"/>
    <property type="match status" value="1"/>
</dbReference>
<dbReference type="InterPro" id="IPR052155">
    <property type="entry name" value="Biofilm_reg_signaling"/>
</dbReference>
<protein>
    <submittedName>
        <fullName evidence="11">PAS domain-containing protein</fullName>
    </submittedName>
</protein>
<evidence type="ECO:0000313" key="11">
    <source>
        <dbReference type="EMBL" id="QRH00243.1"/>
    </source>
</evidence>
<sequence>MNRSKAYVSNTLHPRWRNSLPFRVGLLQSLIATLLLLATLWILLGSQKEERLTQEMNLNLSQGQLIQARLRDLTAQLDTLVVAIADVAGTQRNDIATIERTIPSLLSLPNHKEVVASGGIWPEKGHPLGQETEIRSLFWVRDLLGQLRKNEGYNQSSGHYFDELWYKPIRLFPAGRVFWSPSYIDPHTQESMVTASVPIWQEHEFQGVATIDVSLSSLSSYLAESRKELGGYVILLDQFNQVLSAPLAGAEQSLPGHATLPDLVALARRYPQLSALLALVDDADRQFINDAQTHQVITQEQLLTMVPGNFPQGKKMYEAIINTSALAMPQSPALLGTLAIDADPLIAAPTLVSVYRMPGTFWKVITVTPKSSFKNEALLLVERAGFYLLLAQVVALLLMIYVQHWLYIKPLARLVSALKAEDAAHLELQASQREDEIGVLASALVARTRQLEIAMASLDASNLALEQQLEVQQEAQQDLLAHKEQLSALLKSSPNLIFIKDTAGRYLMVNDKFCETIGLDRHRILGATDRQLFSSDLAQIYGESDQRVMSQDAPLQFEETLPTRLGEVRFQMTKFAIRDDDDNLRGTGAIAFDIQNRKRIENELLERTAALERSLSLCGSENAKIQQQLQQAEFELSQKTQSMEDTKAKDEAWVIERRLFKNWLRDLVSLIAREQEILLAKACTLDAAPMEKLKDALSEHAERLRLLELLTGKHKPSQRVVPMDVLQQLTQLFQSEIAGRDIQIQLEGGRKFSVRLETWQLTLLIFSLLKLLCTQVDNTPQGNIVRVCVDETGHDCRIRFDRQGVSPELITPELNALSAWLERQYGGSLTLCHSLTVATIVDCRLPIGD</sequence>